<evidence type="ECO:0000313" key="4">
    <source>
        <dbReference type="Proteomes" id="UP000799118"/>
    </source>
</evidence>
<feature type="region of interest" description="Disordered" evidence="1">
    <location>
        <begin position="131"/>
        <end position="165"/>
    </location>
</feature>
<feature type="region of interest" description="Disordered" evidence="1">
    <location>
        <begin position="428"/>
        <end position="449"/>
    </location>
</feature>
<feature type="compositionally biased region" description="Low complexity" evidence="1">
    <location>
        <begin position="137"/>
        <end position="150"/>
    </location>
</feature>
<evidence type="ECO:0000313" key="3">
    <source>
        <dbReference type="EMBL" id="KAE9410163.1"/>
    </source>
</evidence>
<gene>
    <name evidence="3" type="ORF">BT96DRAFT_913001</name>
</gene>
<feature type="region of interest" description="Disordered" evidence="1">
    <location>
        <begin position="213"/>
        <end position="246"/>
    </location>
</feature>
<protein>
    <submittedName>
        <fullName evidence="3">Uncharacterized protein</fullName>
    </submittedName>
</protein>
<feature type="compositionally biased region" description="Acidic residues" evidence="1">
    <location>
        <begin position="430"/>
        <end position="449"/>
    </location>
</feature>
<keyword evidence="2" id="KW-0472">Membrane</keyword>
<reference evidence="3" key="1">
    <citation type="journal article" date="2019" name="Environ. Microbiol.">
        <title>Fungal ecological strategies reflected in gene transcription - a case study of two litter decomposers.</title>
        <authorList>
            <person name="Barbi F."/>
            <person name="Kohler A."/>
            <person name="Barry K."/>
            <person name="Baskaran P."/>
            <person name="Daum C."/>
            <person name="Fauchery L."/>
            <person name="Ihrmark K."/>
            <person name="Kuo A."/>
            <person name="LaButti K."/>
            <person name="Lipzen A."/>
            <person name="Morin E."/>
            <person name="Grigoriev I.V."/>
            <person name="Henrissat B."/>
            <person name="Lindahl B."/>
            <person name="Martin F."/>
        </authorList>
    </citation>
    <scope>NUCLEOTIDE SEQUENCE</scope>
    <source>
        <strain evidence="3">JB14</strain>
    </source>
</reference>
<evidence type="ECO:0000256" key="2">
    <source>
        <dbReference type="SAM" id="Phobius"/>
    </source>
</evidence>
<keyword evidence="2" id="KW-0812">Transmembrane</keyword>
<dbReference type="AlphaFoldDB" id="A0A6A4IKR7"/>
<feature type="transmembrane region" description="Helical" evidence="2">
    <location>
        <begin position="6"/>
        <end position="24"/>
    </location>
</feature>
<dbReference type="Proteomes" id="UP000799118">
    <property type="component" value="Unassembled WGS sequence"/>
</dbReference>
<dbReference type="OrthoDB" id="3062232at2759"/>
<accession>A0A6A4IKR7</accession>
<name>A0A6A4IKR7_9AGAR</name>
<evidence type="ECO:0000256" key="1">
    <source>
        <dbReference type="SAM" id="MobiDB-lite"/>
    </source>
</evidence>
<keyword evidence="4" id="KW-1185">Reference proteome</keyword>
<proteinExistence type="predicted"/>
<sequence length="496" mass="53992">MVGFFRTVFSTIYTFFAYIYTFVLPSKRPRHASVTPYPTDLECGTQDVSFVSRSASNPSLADSTKASDHHCFSSVDLSPSHIRHSGPPPTAPPQIPLPPLQRFVFPAYPTFRSNNSSHSIHSVSASPVSFITERPGSPSSSNSDVRSQSSAYSPSRACATPSKKTHKKQSPILWFNLSSISGSGSSSSLSSIQSAGSSISIPSLHRHRAVPLGALQGVKSDPSLSYKRRTARSARQSRLPGHSRPISEDPVSIVRKVFVECGSEFDTEGGARARLMNRETARSFGGMEIVAEEDEEEELFYCHSRHVEKQENSSTNSSCSTPELSAGPLTPVSHCLPLTPEIATPSDASNMHFDSNMVTTQLPYLRDSIALSVLGLSSPSTDSLSDKVQGRHLTARFSRMCAEQRVSVVTWSDLVSFSSYGLDVIANTREEEEEEEEEQEEKSLEEEEYLADNSLEDSGADLAAVLDSMSVLVGQGLDASLLLSPPRQFCHLVESC</sequence>
<keyword evidence="2" id="KW-1133">Transmembrane helix</keyword>
<organism evidence="3 4">
    <name type="scientific">Gymnopus androsaceus JB14</name>
    <dbReference type="NCBI Taxonomy" id="1447944"/>
    <lineage>
        <taxon>Eukaryota</taxon>
        <taxon>Fungi</taxon>
        <taxon>Dikarya</taxon>
        <taxon>Basidiomycota</taxon>
        <taxon>Agaricomycotina</taxon>
        <taxon>Agaricomycetes</taxon>
        <taxon>Agaricomycetidae</taxon>
        <taxon>Agaricales</taxon>
        <taxon>Marasmiineae</taxon>
        <taxon>Omphalotaceae</taxon>
        <taxon>Gymnopus</taxon>
    </lineage>
</organism>
<dbReference type="EMBL" id="ML769386">
    <property type="protein sequence ID" value="KAE9410163.1"/>
    <property type="molecule type" value="Genomic_DNA"/>
</dbReference>